<keyword evidence="1" id="KW-0378">Hydrolase</keyword>
<dbReference type="PANTHER" id="PTHR23339">
    <property type="entry name" value="TYROSINE SPECIFIC PROTEIN PHOSPHATASE AND DUAL SPECIFICITY PROTEIN PHOSPHATASE"/>
    <property type="match status" value="1"/>
</dbReference>
<accession>A0A2J7ZXQ1</accession>
<dbReference type="Pfam" id="PF22784">
    <property type="entry name" value="PTP-SAK"/>
    <property type="match status" value="1"/>
</dbReference>
<evidence type="ECO:0000259" key="3">
    <source>
        <dbReference type="PROSITE" id="PS50056"/>
    </source>
</evidence>
<dbReference type="Gene3D" id="3.90.190.10">
    <property type="entry name" value="Protein tyrosine phosphatase superfamily"/>
    <property type="match status" value="1"/>
</dbReference>
<dbReference type="Pfam" id="PF14687">
    <property type="entry name" value="DUF4460"/>
    <property type="match status" value="1"/>
</dbReference>
<dbReference type="GO" id="GO:0016791">
    <property type="term" value="F:phosphatase activity"/>
    <property type="evidence" value="ECO:0007669"/>
    <property type="project" value="UniProtKB-ARBA"/>
</dbReference>
<name>A0A2J7ZXQ1_9CHLO</name>
<evidence type="ECO:0000256" key="2">
    <source>
        <dbReference type="SAM" id="MobiDB-lite"/>
    </source>
</evidence>
<dbReference type="SUPFAM" id="SSF52799">
    <property type="entry name" value="(Phosphotyrosine protein) phosphatases II"/>
    <property type="match status" value="1"/>
</dbReference>
<evidence type="ECO:0000256" key="1">
    <source>
        <dbReference type="ARBA" id="ARBA00022801"/>
    </source>
</evidence>
<feature type="domain" description="Tyrosine specific protein phosphatases" evidence="3">
    <location>
        <begin position="142"/>
        <end position="208"/>
    </location>
</feature>
<evidence type="ECO:0000313" key="4">
    <source>
        <dbReference type="EMBL" id="PNH05044.1"/>
    </source>
</evidence>
<proteinExistence type="predicted"/>
<evidence type="ECO:0000313" key="5">
    <source>
        <dbReference type="Proteomes" id="UP000236333"/>
    </source>
</evidence>
<sequence>MSMRGREEEPRPATITSDSQPLSVSWLPPCDTPAGGRLGLVQCPGKHITARTGVTYSRNLTADLERLRLVHSAEVKTGEEQAGGVVVIVCLLPEAELRVRSSAWVVYLKVRDYARAVEGQGIVYMQHPIIEMAAPDDDVLAAAFVGAIADHLEAGRVVVMHCKGGVGRAGMMAACVMLRLQACTLPQEAIDSVRLYRRGAVESRRQEEFVATYQRWWQRNGSRLIQLQWPNTPAAPYEKLGIGGFDAMSQGSTLSNDTRRLIRQIIRQVHPDLFAANPYERQCNSDSLQVLNAYVDDLAKGLSPPPSRLEFYVREAGALMKREAELPATGSLAPLFYAFGLITAEELQASDPYATVQDTNFLSWLQETVHEAVRTAEQHELLKWRIRKYRDTLQEKFSLAAVQVGAEYAVSLNEQERQVEALTTLEYGLSSLYQDGTTFDGLSIQLYHPDMCPVESYAYMDGNGDYQMETSYMKSYIADDGTVHLVADSSTIREQVKALDLDRARMLAFVADFWLGRVKELTPAIQGLLGVKAVWCDTKTEQNSQKFVIWAGYLLEKREEILRCLSSRTFAFSLIVHSESDGPLINFHTSSPILNVRTDCPPQHLIEFLVSETGVAASEAATEVQSSREREEALLEKVRKAFGLKCIIKICMNDKVLEGAQRLLEHADLIKTTVNLKGASIALDDCYELWDSGFISVPYNFKINELPNKLKLLQAGQRLTDSSSNGASPSGQPSLVARGTLSRPHASAGPTSAPCDAGGNKQALHLARGQPSVRHLAPARVVAVKARSAAANCGMRSRASLQRLVV</sequence>
<reference evidence="4 5" key="1">
    <citation type="journal article" date="2017" name="Mol. Biol. Evol.">
        <title>The 4-celled Tetrabaena socialis nuclear genome reveals the essential components for genetic control of cell number at the origin of multicellularity in the volvocine lineage.</title>
        <authorList>
            <person name="Featherston J."/>
            <person name="Arakaki Y."/>
            <person name="Hanschen E.R."/>
            <person name="Ferris P.J."/>
            <person name="Michod R.E."/>
            <person name="Olson B.J.S.C."/>
            <person name="Nozaki H."/>
            <person name="Durand P.M."/>
        </authorList>
    </citation>
    <scope>NUCLEOTIDE SEQUENCE [LARGE SCALE GENOMIC DNA]</scope>
    <source>
        <strain evidence="4 5">NIES-571</strain>
    </source>
</reference>
<dbReference type="AlphaFoldDB" id="A0A2J7ZXQ1"/>
<comment type="caution">
    <text evidence="4">The sequence shown here is derived from an EMBL/GenBank/DDBJ whole genome shotgun (WGS) entry which is preliminary data.</text>
</comment>
<keyword evidence="5" id="KW-1185">Reference proteome</keyword>
<dbReference type="InterPro" id="IPR057023">
    <property type="entry name" value="PTP-SAK"/>
</dbReference>
<dbReference type="InterPro" id="IPR028031">
    <property type="entry name" value="DUF4460"/>
</dbReference>
<protein>
    <submittedName>
        <fullName evidence="4">Cyclin-dependent kinase inhibitor 3</fullName>
    </submittedName>
</protein>
<feature type="compositionally biased region" description="Polar residues" evidence="2">
    <location>
        <begin position="14"/>
        <end position="23"/>
    </location>
</feature>
<dbReference type="Proteomes" id="UP000236333">
    <property type="component" value="Unassembled WGS sequence"/>
</dbReference>
<feature type="region of interest" description="Disordered" evidence="2">
    <location>
        <begin position="721"/>
        <end position="760"/>
    </location>
</feature>
<dbReference type="EMBL" id="PGGS01000339">
    <property type="protein sequence ID" value="PNH05044.1"/>
    <property type="molecule type" value="Genomic_DNA"/>
</dbReference>
<dbReference type="InterPro" id="IPR029021">
    <property type="entry name" value="Prot-tyrosine_phosphatase-like"/>
</dbReference>
<dbReference type="PROSITE" id="PS50056">
    <property type="entry name" value="TYR_PHOSPHATASE_2"/>
    <property type="match status" value="1"/>
</dbReference>
<dbReference type="InterPro" id="IPR050561">
    <property type="entry name" value="PTP"/>
</dbReference>
<feature type="region of interest" description="Disordered" evidence="2">
    <location>
        <begin position="1"/>
        <end position="24"/>
    </location>
</feature>
<feature type="compositionally biased region" description="Basic and acidic residues" evidence="2">
    <location>
        <begin position="1"/>
        <end position="11"/>
    </location>
</feature>
<dbReference type="OrthoDB" id="511153at2759"/>
<dbReference type="InterPro" id="IPR000387">
    <property type="entry name" value="Tyr_Pase_dom"/>
</dbReference>
<organism evidence="4 5">
    <name type="scientific">Tetrabaena socialis</name>
    <dbReference type="NCBI Taxonomy" id="47790"/>
    <lineage>
        <taxon>Eukaryota</taxon>
        <taxon>Viridiplantae</taxon>
        <taxon>Chlorophyta</taxon>
        <taxon>core chlorophytes</taxon>
        <taxon>Chlorophyceae</taxon>
        <taxon>CS clade</taxon>
        <taxon>Chlamydomonadales</taxon>
        <taxon>Tetrabaenaceae</taxon>
        <taxon>Tetrabaena</taxon>
    </lineage>
</organism>
<dbReference type="CDD" id="cd14505">
    <property type="entry name" value="CDKN3-like"/>
    <property type="match status" value="1"/>
</dbReference>
<gene>
    <name evidence="4" type="ORF">TSOC_008736</name>
</gene>
<feature type="compositionally biased region" description="Polar residues" evidence="2">
    <location>
        <begin position="721"/>
        <end position="733"/>
    </location>
</feature>